<dbReference type="GO" id="GO:0004338">
    <property type="term" value="F:glucan exo-1,3-beta-glucosidase activity"/>
    <property type="evidence" value="ECO:0007669"/>
    <property type="project" value="UniProtKB-EC"/>
</dbReference>
<gene>
    <name evidence="12" type="ORF">D6D15_02686</name>
</gene>
<evidence type="ECO:0000256" key="6">
    <source>
        <dbReference type="ARBA" id="ARBA00023295"/>
    </source>
</evidence>
<dbReference type="PANTHER" id="PTHR31297">
    <property type="entry name" value="GLUCAN ENDO-1,6-BETA-GLUCOSIDASE B"/>
    <property type="match status" value="1"/>
</dbReference>
<dbReference type="GO" id="GO:0005576">
    <property type="term" value="C:extracellular region"/>
    <property type="evidence" value="ECO:0007669"/>
    <property type="project" value="UniProtKB-SubCell"/>
</dbReference>
<evidence type="ECO:0000256" key="4">
    <source>
        <dbReference type="ARBA" id="ARBA00022729"/>
    </source>
</evidence>
<dbReference type="AlphaFoldDB" id="A0A4S9BI77"/>
<evidence type="ECO:0000256" key="9">
    <source>
        <dbReference type="ARBA" id="ARBA00038929"/>
    </source>
</evidence>
<feature type="domain" description="Glycoside hydrolase family 5" evidence="11">
    <location>
        <begin position="238"/>
        <end position="477"/>
    </location>
</feature>
<reference evidence="12 13" key="1">
    <citation type="submission" date="2018-10" db="EMBL/GenBank/DDBJ databases">
        <title>Fifty Aureobasidium pullulans genomes reveal a recombining polyextremotolerant generalist.</title>
        <authorList>
            <person name="Gostincar C."/>
            <person name="Turk M."/>
            <person name="Zajc J."/>
            <person name="Gunde-Cimerman N."/>
        </authorList>
    </citation>
    <scope>NUCLEOTIDE SEQUENCE [LARGE SCALE GENOMIC DNA]</scope>
    <source>
        <strain evidence="12 13">EXF-10507</strain>
    </source>
</reference>
<keyword evidence="4" id="KW-0732">Signal</keyword>
<evidence type="ECO:0000259" key="11">
    <source>
        <dbReference type="Pfam" id="PF00150"/>
    </source>
</evidence>
<accession>A0A4S9BI77</accession>
<dbReference type="Pfam" id="PF00150">
    <property type="entry name" value="Cellulase"/>
    <property type="match status" value="1"/>
</dbReference>
<comment type="catalytic activity">
    <reaction evidence="8">
        <text>Successive hydrolysis of beta-D-glucose units from the non-reducing ends of (1-&gt;3)-beta-D-glucans, releasing alpha-glucose.</text>
        <dbReference type="EC" id="3.2.1.58"/>
    </reaction>
</comment>
<dbReference type="PANTHER" id="PTHR31297:SF1">
    <property type="entry name" value="GLUCAN 1,3-BETA-GLUCOSIDASE I_II-RELATED"/>
    <property type="match status" value="1"/>
</dbReference>
<sequence length="573" mass="61789">MQYTSHTLFREDTAVAEMFSLIFFAFACFAFFSFVAEALPAPVASSFPLKSYYHGPPAWSPSATYESTSTFPTLSIGSQHIAPTGIVPSGYLASGFYPTASGYAWPTGTGFPSGVTGYPQPTGTGQINATAFSSWWTSYRQSSASLSLYSSASYNSTTSVSVNSTIPTSVSVIASSTSAAASSTATASTGSAVLPDVLRGVNIGGWLILESWMNWDVFADTDAKDQFSFDSCDGAKDKLEKHWSSYFTESDVEGLAAAGINAVRIPIGFWSYLDTAPYLMGADAYLEKAIGWCRNHGIKVLVDCHGSPGSQNGFDNSGRSGNVAWQQDDNMEQSISILETIAKKYGAQEYADVVFGIQLVNEPISWDQNNIDTTKEWAKKAYTAVKSASTNQDLAVIMHDGFMGPSDWEEVGAAVNGGASLSDAKFWIDTHLYQNQVADDSKLTQDEHVEKACNWSSTELLPSSSNLPVIVGEFSAATNICANPDGSTVAGSVCWIDGCQCSANVDIEDWNEPLIQATRKFLEAELDTFEAHARGYFMWNFKGPGAWGYQNAIKYGLIGDKITDRKYPGQCSS</sequence>
<evidence type="ECO:0000313" key="12">
    <source>
        <dbReference type="EMBL" id="THW93108.1"/>
    </source>
</evidence>
<comment type="subcellular location">
    <subcellularLocation>
        <location evidence="1">Secreted</location>
    </subcellularLocation>
</comment>
<keyword evidence="3" id="KW-0964">Secreted</keyword>
<evidence type="ECO:0000256" key="8">
    <source>
        <dbReference type="ARBA" id="ARBA00036824"/>
    </source>
</evidence>
<proteinExistence type="inferred from homology"/>
<dbReference type="Proteomes" id="UP000304928">
    <property type="component" value="Unassembled WGS sequence"/>
</dbReference>
<evidence type="ECO:0000256" key="3">
    <source>
        <dbReference type="ARBA" id="ARBA00022525"/>
    </source>
</evidence>
<evidence type="ECO:0000256" key="2">
    <source>
        <dbReference type="ARBA" id="ARBA00005641"/>
    </source>
</evidence>
<evidence type="ECO:0000256" key="5">
    <source>
        <dbReference type="ARBA" id="ARBA00022801"/>
    </source>
</evidence>
<dbReference type="SUPFAM" id="SSF51445">
    <property type="entry name" value="(Trans)glycosidases"/>
    <property type="match status" value="1"/>
</dbReference>
<keyword evidence="6 10" id="KW-0326">Glycosidase</keyword>
<evidence type="ECO:0000256" key="1">
    <source>
        <dbReference type="ARBA" id="ARBA00004613"/>
    </source>
</evidence>
<evidence type="ECO:0000256" key="10">
    <source>
        <dbReference type="RuleBase" id="RU361153"/>
    </source>
</evidence>
<protein>
    <recommendedName>
        <fullName evidence="9">glucan 1,3-beta-glucosidase</fullName>
        <ecNumber evidence="9">3.2.1.58</ecNumber>
    </recommendedName>
</protein>
<dbReference type="InterPro" id="IPR001547">
    <property type="entry name" value="Glyco_hydro_5"/>
</dbReference>
<dbReference type="GO" id="GO:0009251">
    <property type="term" value="P:glucan catabolic process"/>
    <property type="evidence" value="ECO:0007669"/>
    <property type="project" value="TreeGrafter"/>
</dbReference>
<dbReference type="Gene3D" id="3.20.20.80">
    <property type="entry name" value="Glycosidases"/>
    <property type="match status" value="1"/>
</dbReference>
<evidence type="ECO:0000256" key="7">
    <source>
        <dbReference type="ARBA" id="ARBA00023316"/>
    </source>
</evidence>
<name>A0A4S9BI77_AURPU</name>
<dbReference type="InterPro" id="IPR017853">
    <property type="entry name" value="GH"/>
</dbReference>
<organism evidence="12 13">
    <name type="scientific">Aureobasidium pullulans</name>
    <name type="common">Black yeast</name>
    <name type="synonym">Pullularia pullulans</name>
    <dbReference type="NCBI Taxonomy" id="5580"/>
    <lineage>
        <taxon>Eukaryota</taxon>
        <taxon>Fungi</taxon>
        <taxon>Dikarya</taxon>
        <taxon>Ascomycota</taxon>
        <taxon>Pezizomycotina</taxon>
        <taxon>Dothideomycetes</taxon>
        <taxon>Dothideomycetidae</taxon>
        <taxon>Dothideales</taxon>
        <taxon>Saccotheciaceae</taxon>
        <taxon>Aureobasidium</taxon>
    </lineage>
</organism>
<dbReference type="EMBL" id="QZAR01000028">
    <property type="protein sequence ID" value="THW93108.1"/>
    <property type="molecule type" value="Genomic_DNA"/>
</dbReference>
<evidence type="ECO:0000313" key="13">
    <source>
        <dbReference type="Proteomes" id="UP000304928"/>
    </source>
</evidence>
<comment type="caution">
    <text evidence="12">The sequence shown here is derived from an EMBL/GenBank/DDBJ whole genome shotgun (WGS) entry which is preliminary data.</text>
</comment>
<dbReference type="InterPro" id="IPR050386">
    <property type="entry name" value="Glycosyl_hydrolase_5"/>
</dbReference>
<dbReference type="EC" id="3.2.1.58" evidence="9"/>
<dbReference type="GO" id="GO:0071555">
    <property type="term" value="P:cell wall organization"/>
    <property type="evidence" value="ECO:0007669"/>
    <property type="project" value="UniProtKB-KW"/>
</dbReference>
<dbReference type="GO" id="GO:0009986">
    <property type="term" value="C:cell surface"/>
    <property type="evidence" value="ECO:0007669"/>
    <property type="project" value="TreeGrafter"/>
</dbReference>
<keyword evidence="7" id="KW-0961">Cell wall biogenesis/degradation</keyword>
<comment type="similarity">
    <text evidence="2 10">Belongs to the glycosyl hydrolase 5 (cellulase A) family.</text>
</comment>
<keyword evidence="5 10" id="KW-0378">Hydrolase</keyword>